<protein>
    <submittedName>
        <fullName evidence="2">Phage minor capsid protein</fullName>
    </submittedName>
</protein>
<name>A0ABW6TLM9_9NOCA</name>
<dbReference type="RefSeq" id="WP_387132127.1">
    <property type="nucleotide sequence ID" value="NZ_JBIATK010000012.1"/>
</dbReference>
<comment type="caution">
    <text evidence="2">The sequence shown here is derived from an EMBL/GenBank/DDBJ whole genome shotgun (WGS) entry which is preliminary data.</text>
</comment>
<feature type="region of interest" description="Disordered" evidence="1">
    <location>
        <begin position="280"/>
        <end position="299"/>
    </location>
</feature>
<evidence type="ECO:0000313" key="3">
    <source>
        <dbReference type="Proteomes" id="UP001602089"/>
    </source>
</evidence>
<accession>A0ABW6TLM9</accession>
<proteinExistence type="predicted"/>
<organism evidence="2 3">
    <name type="scientific">Nocardia elegans</name>
    <dbReference type="NCBI Taxonomy" id="300029"/>
    <lineage>
        <taxon>Bacteria</taxon>
        <taxon>Bacillati</taxon>
        <taxon>Actinomycetota</taxon>
        <taxon>Actinomycetes</taxon>
        <taxon>Mycobacteriales</taxon>
        <taxon>Nocardiaceae</taxon>
        <taxon>Nocardia</taxon>
    </lineage>
</organism>
<reference evidence="2 3" key="1">
    <citation type="submission" date="2024-10" db="EMBL/GenBank/DDBJ databases">
        <title>The Natural Products Discovery Center: Release of the First 8490 Sequenced Strains for Exploring Actinobacteria Biosynthetic Diversity.</title>
        <authorList>
            <person name="Kalkreuter E."/>
            <person name="Kautsar S.A."/>
            <person name="Yang D."/>
            <person name="Bader C.D."/>
            <person name="Teijaro C.N."/>
            <person name="Fluegel L."/>
            <person name="Davis C.M."/>
            <person name="Simpson J.R."/>
            <person name="Lauterbach L."/>
            <person name="Steele A.D."/>
            <person name="Gui C."/>
            <person name="Meng S."/>
            <person name="Li G."/>
            <person name="Viehrig K."/>
            <person name="Ye F."/>
            <person name="Su P."/>
            <person name="Kiefer A.F."/>
            <person name="Nichols A."/>
            <person name="Cepeda A.J."/>
            <person name="Yan W."/>
            <person name="Fan B."/>
            <person name="Jiang Y."/>
            <person name="Adhikari A."/>
            <person name="Zheng C.-J."/>
            <person name="Schuster L."/>
            <person name="Cowan T.M."/>
            <person name="Smanski M.J."/>
            <person name="Chevrette M.G."/>
            <person name="De Carvalho L.P.S."/>
            <person name="Shen B."/>
        </authorList>
    </citation>
    <scope>NUCLEOTIDE SEQUENCE [LARGE SCALE GENOMIC DNA]</scope>
    <source>
        <strain evidence="2 3">NPDC001867</strain>
    </source>
</reference>
<dbReference type="InterPro" id="IPR009319">
    <property type="entry name" value="Phage_A118_VSP1"/>
</dbReference>
<sequence length="321" mass="35439">MPLTPSFGDKLIGPIQRLYGEAELKVFRWLAGMVFGDRVAGGLVWLTRMLLKLPRLRAGLVKITRDLDAESQKRVEVALRAAWRTGRSAAHADSPSALAPDETALERLIDDVNHVISEVTRNIPSVGENIYRKTIQEAVREQDDLNRKKAMQRALNKFARLGITGFVDGRGRRYDLVTYVETAVRTAVTHAEVEAYTQQLAAAGHDLIIVSDVIGSCPLCLPFEGKVLSISGATVGAISRDTRTGRVVKVDVYSSLAAAREAGLFHRNCRHEIKLWTPDDPVPPRSAGRSEVEKSAARRRAILRRQERMKNRVAAASSAVN</sequence>
<dbReference type="Proteomes" id="UP001602089">
    <property type="component" value="Unassembled WGS sequence"/>
</dbReference>
<dbReference type="EMBL" id="JBIATK010000012">
    <property type="protein sequence ID" value="MFF4026998.1"/>
    <property type="molecule type" value="Genomic_DNA"/>
</dbReference>
<dbReference type="Pfam" id="PF06152">
    <property type="entry name" value="Phage_min_cap2"/>
    <property type="match status" value="1"/>
</dbReference>
<gene>
    <name evidence="2" type="ORF">ACFYY5_29535</name>
</gene>
<evidence type="ECO:0000313" key="2">
    <source>
        <dbReference type="EMBL" id="MFF4026998.1"/>
    </source>
</evidence>
<keyword evidence="3" id="KW-1185">Reference proteome</keyword>
<evidence type="ECO:0000256" key="1">
    <source>
        <dbReference type="SAM" id="MobiDB-lite"/>
    </source>
</evidence>